<keyword evidence="2" id="KW-1185">Reference proteome</keyword>
<gene>
    <name evidence="1" type="ORF">GCM10011386_48070</name>
</gene>
<organism evidence="1 2">
    <name type="scientific">Parapedobacter defluvii</name>
    <dbReference type="NCBI Taxonomy" id="2045106"/>
    <lineage>
        <taxon>Bacteria</taxon>
        <taxon>Pseudomonadati</taxon>
        <taxon>Bacteroidota</taxon>
        <taxon>Sphingobacteriia</taxon>
        <taxon>Sphingobacteriales</taxon>
        <taxon>Sphingobacteriaceae</taxon>
        <taxon>Parapedobacter</taxon>
    </lineage>
</organism>
<reference evidence="2" key="1">
    <citation type="journal article" date="2019" name="Int. J. Syst. Evol. Microbiol.">
        <title>The Global Catalogue of Microorganisms (GCM) 10K type strain sequencing project: providing services to taxonomists for standard genome sequencing and annotation.</title>
        <authorList>
            <consortium name="The Broad Institute Genomics Platform"/>
            <consortium name="The Broad Institute Genome Sequencing Center for Infectious Disease"/>
            <person name="Wu L."/>
            <person name="Ma J."/>
        </authorList>
    </citation>
    <scope>NUCLEOTIDE SEQUENCE [LARGE SCALE GENOMIC DNA]</scope>
    <source>
        <strain evidence="2">CGMCC 1.15342</strain>
    </source>
</reference>
<name>A0ABQ1MZT6_9SPHI</name>
<evidence type="ECO:0000313" key="2">
    <source>
        <dbReference type="Proteomes" id="UP000597338"/>
    </source>
</evidence>
<proteinExistence type="predicted"/>
<accession>A0ABQ1MZT6</accession>
<dbReference type="EMBL" id="BMIK01000040">
    <property type="protein sequence ID" value="GGC50236.1"/>
    <property type="molecule type" value="Genomic_DNA"/>
</dbReference>
<protein>
    <submittedName>
        <fullName evidence="1">Uncharacterized protein</fullName>
    </submittedName>
</protein>
<evidence type="ECO:0000313" key="1">
    <source>
        <dbReference type="EMBL" id="GGC50236.1"/>
    </source>
</evidence>
<dbReference type="Proteomes" id="UP000597338">
    <property type="component" value="Unassembled WGS sequence"/>
</dbReference>
<dbReference type="RefSeq" id="WP_188754032.1">
    <property type="nucleotide sequence ID" value="NZ_BMIK01000040.1"/>
</dbReference>
<sequence>MSNSIARVYSDAVKKNQKVLYGVWEPGFPVKLGDYGVMTGNIFTQRGNISELSELKDFKINYRTDNTKDEKSSYSISFEADTKVPVINLADG</sequence>
<comment type="caution">
    <text evidence="1">The sequence shown here is derived from an EMBL/GenBank/DDBJ whole genome shotgun (WGS) entry which is preliminary data.</text>
</comment>